<dbReference type="OrthoDB" id="439127at2759"/>
<dbReference type="OMA" id="NIACCFS"/>
<sequence>MAATARTLAASVSLAARPVAAPRRAAARAPARSASVVVKAEGATAEATDVYEVTLPKSVALQLKFARGNDGGAYCVFVPDETEFDAFEIGDKILAVSASFGDEVWDADSYGQVIYAIKNRNGDIYLKMKKMNGDISALEQSEKSSAMKAERAGGNYGAGTKEMQMQNYSKKKELEVQRLDMFDEAIALYNKKDYDNALIIFEEVAALEPKNFMSDNFQTATEVYKVTMYNIACCFSKLGQLDNSLQALKKCMGAGWTDYKKIRTDPSLAEVRTSPNFKAMIDKFDEPLINENAIKFMKGIFGGGK</sequence>
<evidence type="ECO:0000313" key="2">
    <source>
        <dbReference type="Proteomes" id="UP000002009"/>
    </source>
</evidence>
<dbReference type="InterPro" id="IPR011990">
    <property type="entry name" value="TPR-like_helical_dom_sf"/>
</dbReference>
<organism evidence="1 2">
    <name type="scientific">Micromonas commoda (strain RCC299 / NOUM17 / CCMP2709)</name>
    <name type="common">Picoplanktonic green alga</name>
    <dbReference type="NCBI Taxonomy" id="296587"/>
    <lineage>
        <taxon>Eukaryota</taxon>
        <taxon>Viridiplantae</taxon>
        <taxon>Chlorophyta</taxon>
        <taxon>Mamiellophyceae</taxon>
        <taxon>Mamiellales</taxon>
        <taxon>Mamiellaceae</taxon>
        <taxon>Micromonas</taxon>
    </lineage>
</organism>
<accession>C1EC65</accession>
<dbReference type="AlphaFoldDB" id="C1EC65"/>
<protein>
    <submittedName>
        <fullName evidence="1">Uncharacterized protein</fullName>
    </submittedName>
</protein>
<dbReference type="GeneID" id="8246454"/>
<name>C1EC65_MICCC</name>
<dbReference type="STRING" id="296587.C1EC65"/>
<dbReference type="SUPFAM" id="SSF48452">
    <property type="entry name" value="TPR-like"/>
    <property type="match status" value="1"/>
</dbReference>
<keyword evidence="2" id="KW-1185">Reference proteome</keyword>
<dbReference type="RefSeq" id="XP_002504589.1">
    <property type="nucleotide sequence ID" value="XM_002504543.1"/>
</dbReference>
<dbReference type="EMBL" id="CP001329">
    <property type="protein sequence ID" value="ACO65847.1"/>
    <property type="molecule type" value="Genomic_DNA"/>
</dbReference>
<dbReference type="PANTHER" id="PTHR47661:SF3">
    <property type="entry name" value="PROTEIN CONTAINING PDZ DOMAIN, A K-BOX DOMAIN, AND A TPR REGION"/>
    <property type="match status" value="1"/>
</dbReference>
<proteinExistence type="predicted"/>
<reference evidence="1 2" key="1">
    <citation type="journal article" date="2009" name="Science">
        <title>Green evolution and dynamic adaptations revealed by genomes of the marine picoeukaryotes Micromonas.</title>
        <authorList>
            <person name="Worden A.Z."/>
            <person name="Lee J.H."/>
            <person name="Mock T."/>
            <person name="Rouze P."/>
            <person name="Simmons M.P."/>
            <person name="Aerts A.L."/>
            <person name="Allen A.E."/>
            <person name="Cuvelier M.L."/>
            <person name="Derelle E."/>
            <person name="Everett M.V."/>
            <person name="Foulon E."/>
            <person name="Grimwood J."/>
            <person name="Gundlach H."/>
            <person name="Henrissat B."/>
            <person name="Napoli C."/>
            <person name="McDonald S.M."/>
            <person name="Parker M.S."/>
            <person name="Rombauts S."/>
            <person name="Salamov A."/>
            <person name="Von Dassow P."/>
            <person name="Badger J.H."/>
            <person name="Coutinho P.M."/>
            <person name="Demir E."/>
            <person name="Dubchak I."/>
            <person name="Gentemann C."/>
            <person name="Eikrem W."/>
            <person name="Gready J.E."/>
            <person name="John U."/>
            <person name="Lanier W."/>
            <person name="Lindquist E.A."/>
            <person name="Lucas S."/>
            <person name="Mayer K.F."/>
            <person name="Moreau H."/>
            <person name="Not F."/>
            <person name="Otillar R."/>
            <person name="Panaud O."/>
            <person name="Pangilinan J."/>
            <person name="Paulsen I."/>
            <person name="Piegu B."/>
            <person name="Poliakov A."/>
            <person name="Robbens S."/>
            <person name="Schmutz J."/>
            <person name="Toulza E."/>
            <person name="Wyss T."/>
            <person name="Zelensky A."/>
            <person name="Zhou K."/>
            <person name="Armbrust E.V."/>
            <person name="Bhattacharya D."/>
            <person name="Goodenough U.W."/>
            <person name="Van de Peer Y."/>
            <person name="Grigoriev I.V."/>
        </authorList>
    </citation>
    <scope>NUCLEOTIDE SEQUENCE [LARGE SCALE GENOMIC DNA]</scope>
    <source>
        <strain evidence="2">RCC299 / NOUM17</strain>
    </source>
</reference>
<dbReference type="Proteomes" id="UP000002009">
    <property type="component" value="Chromosome 9"/>
</dbReference>
<dbReference type="Pfam" id="PF13181">
    <property type="entry name" value="TPR_8"/>
    <property type="match status" value="1"/>
</dbReference>
<evidence type="ECO:0000313" key="1">
    <source>
        <dbReference type="EMBL" id="ACO65847.1"/>
    </source>
</evidence>
<dbReference type="KEGG" id="mis:MICPUN_50561"/>
<dbReference type="eggNOG" id="ENOG502QQQU">
    <property type="taxonomic scope" value="Eukaryota"/>
</dbReference>
<dbReference type="InParanoid" id="C1EC65"/>
<dbReference type="NCBIfam" id="NF047558">
    <property type="entry name" value="TPR_END_plus"/>
    <property type="match status" value="1"/>
</dbReference>
<gene>
    <name evidence="1" type="ORF">MICPUN_50561</name>
</gene>
<dbReference type="PANTHER" id="PTHR47661">
    <property type="entry name" value="PHOSPHOGLUCAN PHOSPHATASE LSF1, CHLOROPLASTIC"/>
    <property type="match status" value="1"/>
</dbReference>
<dbReference type="FunCoup" id="C1EC65">
    <property type="interactions" value="573"/>
</dbReference>
<dbReference type="Gene3D" id="1.25.40.10">
    <property type="entry name" value="Tetratricopeptide repeat domain"/>
    <property type="match status" value="1"/>
</dbReference>
<dbReference type="InterPro" id="IPR019734">
    <property type="entry name" value="TPR_rpt"/>
</dbReference>